<keyword evidence="3" id="KW-1185">Reference proteome</keyword>
<dbReference type="Pfam" id="PF20229">
    <property type="entry name" value="ChrB_N"/>
    <property type="match status" value="1"/>
</dbReference>
<dbReference type="Proteomes" id="UP001611494">
    <property type="component" value="Unassembled WGS sequence"/>
</dbReference>
<sequence length="177" mass="19691">MVADEREATAVGSASPVRAHAAGRWVLLSYRMPRNPSTARITVWRKLKRLGVAQLGDGVVTLPADARTREQLDWLAEEIVEGGGEAMVWLAQPASAAQERRLAQTMAQARAAEYTAVIAEAEQALTLPDEERRRALRRLRGELRRIQRRDFFPPPVRTAAQRAVQALHPDHVTEESA</sequence>
<gene>
    <name evidence="2" type="ORF">ACH49Z_01425</name>
</gene>
<feature type="domain" description="ChrB N-terminal" evidence="1">
    <location>
        <begin position="40"/>
        <end position="166"/>
    </location>
</feature>
<dbReference type="InterPro" id="IPR046858">
    <property type="entry name" value="ChrB_N"/>
</dbReference>
<comment type="caution">
    <text evidence="2">The sequence shown here is derived from an EMBL/GenBank/DDBJ whole genome shotgun (WGS) entry which is preliminary data.</text>
</comment>
<reference evidence="2 3" key="1">
    <citation type="submission" date="2024-10" db="EMBL/GenBank/DDBJ databases">
        <title>The Natural Products Discovery Center: Release of the First 8490 Sequenced Strains for Exploring Actinobacteria Biosynthetic Diversity.</title>
        <authorList>
            <person name="Kalkreuter E."/>
            <person name="Kautsar S.A."/>
            <person name="Yang D."/>
            <person name="Bader C.D."/>
            <person name="Teijaro C.N."/>
            <person name="Fluegel L."/>
            <person name="Davis C.M."/>
            <person name="Simpson J.R."/>
            <person name="Lauterbach L."/>
            <person name="Steele A.D."/>
            <person name="Gui C."/>
            <person name="Meng S."/>
            <person name="Li G."/>
            <person name="Viehrig K."/>
            <person name="Ye F."/>
            <person name="Su P."/>
            <person name="Kiefer A.F."/>
            <person name="Nichols A."/>
            <person name="Cepeda A.J."/>
            <person name="Yan W."/>
            <person name="Fan B."/>
            <person name="Jiang Y."/>
            <person name="Adhikari A."/>
            <person name="Zheng C.-J."/>
            <person name="Schuster L."/>
            <person name="Cowan T.M."/>
            <person name="Smanski M.J."/>
            <person name="Chevrette M.G."/>
            <person name="De Carvalho L.P.S."/>
            <person name="Shen B."/>
        </authorList>
    </citation>
    <scope>NUCLEOTIDE SEQUENCE [LARGE SCALE GENOMIC DNA]</scope>
    <source>
        <strain evidence="2 3">NPDC019377</strain>
    </source>
</reference>
<dbReference type="EMBL" id="JBIRYL010000001">
    <property type="protein sequence ID" value="MFI2228497.1"/>
    <property type="molecule type" value="Genomic_DNA"/>
</dbReference>
<protein>
    <submittedName>
        <fullName evidence="2">Chromate resistance protein ChrB</fullName>
    </submittedName>
</protein>
<name>A0ABW7VUP9_9NOCA</name>
<accession>A0ABW7VUP9</accession>
<evidence type="ECO:0000259" key="1">
    <source>
        <dbReference type="Pfam" id="PF20229"/>
    </source>
</evidence>
<dbReference type="RefSeq" id="WP_397058723.1">
    <property type="nucleotide sequence ID" value="NZ_JBIRYL010000001.1"/>
</dbReference>
<proteinExistence type="predicted"/>
<evidence type="ECO:0000313" key="3">
    <source>
        <dbReference type="Proteomes" id="UP001611494"/>
    </source>
</evidence>
<evidence type="ECO:0000313" key="2">
    <source>
        <dbReference type="EMBL" id="MFI2228497.1"/>
    </source>
</evidence>
<organism evidence="2 3">
    <name type="scientific">Nocardia testacea</name>
    <dbReference type="NCBI Taxonomy" id="248551"/>
    <lineage>
        <taxon>Bacteria</taxon>
        <taxon>Bacillati</taxon>
        <taxon>Actinomycetota</taxon>
        <taxon>Actinomycetes</taxon>
        <taxon>Mycobacteriales</taxon>
        <taxon>Nocardiaceae</taxon>
        <taxon>Nocardia</taxon>
    </lineage>
</organism>